<evidence type="ECO:0000313" key="14">
    <source>
        <dbReference type="EMBL" id="KAL2811842.1"/>
    </source>
</evidence>
<dbReference type="PROSITE" id="PS00108">
    <property type="entry name" value="PROTEIN_KINASE_ST"/>
    <property type="match status" value="1"/>
</dbReference>
<evidence type="ECO:0000256" key="11">
    <source>
        <dbReference type="ARBA" id="ARBA00023212"/>
    </source>
</evidence>
<evidence type="ECO:0000256" key="7">
    <source>
        <dbReference type="ARBA" id="ARBA00022803"/>
    </source>
</evidence>
<dbReference type="SMART" id="SM00028">
    <property type="entry name" value="TPR"/>
    <property type="match status" value="5"/>
</dbReference>
<dbReference type="InterPro" id="IPR002151">
    <property type="entry name" value="Kinesin_light"/>
</dbReference>
<evidence type="ECO:0000256" key="3">
    <source>
        <dbReference type="ARBA" id="ARBA00022490"/>
    </source>
</evidence>
<dbReference type="InterPro" id="IPR017441">
    <property type="entry name" value="Protein_kinase_ATP_BS"/>
</dbReference>
<comment type="caution">
    <text evidence="14">The sequence shown here is derived from an EMBL/GenBank/DDBJ whole genome shotgun (WGS) entry which is preliminary data.</text>
</comment>
<dbReference type="PROSITE" id="PS50011">
    <property type="entry name" value="PROTEIN_KINASE_DOM"/>
    <property type="match status" value="1"/>
</dbReference>
<name>A0ABR4HAP0_9EURO</name>
<protein>
    <recommendedName>
        <fullName evidence="13">Protein kinase domain-containing protein</fullName>
    </recommendedName>
</protein>
<comment type="subcellular location">
    <subcellularLocation>
        <location evidence="1">Cytoplasm</location>
        <location evidence="1">Cytoskeleton</location>
    </subcellularLocation>
</comment>
<dbReference type="Gene3D" id="1.10.510.10">
    <property type="entry name" value="Transferase(Phosphotransferase) domain 1"/>
    <property type="match status" value="1"/>
</dbReference>
<reference evidence="14 15" key="1">
    <citation type="submission" date="2024-07" db="EMBL/GenBank/DDBJ databases">
        <title>Section-level genome sequencing and comparative genomics of Aspergillus sections Usti and Cavernicolus.</title>
        <authorList>
            <consortium name="Lawrence Berkeley National Laboratory"/>
            <person name="Nybo J.L."/>
            <person name="Vesth T.C."/>
            <person name="Theobald S."/>
            <person name="Frisvad J.C."/>
            <person name="Larsen T.O."/>
            <person name="Kjaerboelling I."/>
            <person name="Rothschild-Mancinelli K."/>
            <person name="Lyhne E.K."/>
            <person name="Kogle M.E."/>
            <person name="Barry K."/>
            <person name="Clum A."/>
            <person name="Na H."/>
            <person name="Ledsgaard L."/>
            <person name="Lin J."/>
            <person name="Lipzen A."/>
            <person name="Kuo A."/>
            <person name="Riley R."/>
            <person name="Mondo S."/>
            <person name="Labutti K."/>
            <person name="Haridas S."/>
            <person name="Pangalinan J."/>
            <person name="Salamov A.A."/>
            <person name="Simmons B.A."/>
            <person name="Magnuson J.K."/>
            <person name="Chen J."/>
            <person name="Drula E."/>
            <person name="Henrissat B."/>
            <person name="Wiebenga A."/>
            <person name="Lubbers R.J."/>
            <person name="Gomes A.C."/>
            <person name="Makela M.R."/>
            <person name="Stajich J."/>
            <person name="Grigoriev I.V."/>
            <person name="Mortensen U.H."/>
            <person name="De Vries R.P."/>
            <person name="Baker S.E."/>
            <person name="Andersen M.R."/>
        </authorList>
    </citation>
    <scope>NUCLEOTIDE SEQUENCE [LARGE SCALE GENOMIC DNA]</scope>
    <source>
        <strain evidence="14 15">CBS 588.65</strain>
    </source>
</reference>
<dbReference type="InterPro" id="IPR019734">
    <property type="entry name" value="TPR_rpt"/>
</dbReference>
<dbReference type="SUPFAM" id="SSF48452">
    <property type="entry name" value="TPR-like"/>
    <property type="match status" value="1"/>
</dbReference>
<evidence type="ECO:0000256" key="1">
    <source>
        <dbReference type="ARBA" id="ARBA00004245"/>
    </source>
</evidence>
<keyword evidence="3" id="KW-0963">Cytoplasm</keyword>
<evidence type="ECO:0000256" key="2">
    <source>
        <dbReference type="ARBA" id="ARBA00009622"/>
    </source>
</evidence>
<sequence>MSSFQTSTFDKPRLFFSTYTGLEDTSAAADTNIITFLTLLQKVKIPILPLTWQSNLQLLGRGATSQVNQSLVDIETSFAFKRVAEKDRLEKSDQEIFRRLINEVYMLRHEAVVNHPNILELQGICWDVPLKNKHPTPELAEPGFRDIDKVWPVLVFQKAHFDDLYTFAQRPIGQALGVHERWKICLDIGTAIAHMQSHYIIHGDIKPENILIFKGEDGAFTAKVADFGFSIWNGYDSASVSVPQSWPWYAPETNEYPQLSYSEATKTDVFSYGLLCLWFMFEKHLSSALLPAEAGSLSGTSPSSLSLLDHLKRNKTLVLYATQLVMTEEALPAETKEHLKMFFSGSLASDPGIRDADIHQSLKRVAQLPAQLQSRDLSLTEKHLLRNDDFEIFRSIHQLYYSDYRVRSYIVQELEALVLKNATVELSTQLAICYKLGFGASNPEIQPKDLKFSDQDMLAHMQKTTNSDSDSPEYAGTLYRDLATKGSHSPMAIADYYEAHGVLEAAECITRQDIHNLRRTLGSDSQVVLALQDLLSSMLGHQQRWLEAEELETELMATRIKNLGEEHAATLDNMSSLALVYSNQGKWEKAKELHTKVMSISQRTLGPNHNSSLASIANLAVVYWKQGQWKEAQELQTKILDGRKRVLGDEHPTTLNSMLNLASTYRSQGLLKETENLETQVLEQRKRSLGQDHPATLAVMSNLAVTYSLQGHWKQAESLETTVLEKRRRILGPEHPDTLSTLGNLASTYQDLAKWEEAEILQKELLAVRERILGADHPDTLGSQQALGKIYYSQGRWEEAEHLLDQSLMAFLRTQGPDHPHTLSSMTSLASTYWDQGKWISAEILQYSALEIYTRLLGPDHPDTLTTMSNLAATYFVMGRLEEAHSLQVEVMEKSILHLGAEHPDTLSSLANLASTWHAMEQWAEAESLQRRLVRITTRVLGSEHPETLINICNLAITCQRQGRYDEARKLLSEVLDIRQRVLGVEHPYTLETVEDLASLCELPEDDTDMELEDLVTPD</sequence>
<dbReference type="SMART" id="SM00220">
    <property type="entry name" value="S_TKc"/>
    <property type="match status" value="1"/>
</dbReference>
<organism evidence="14 15">
    <name type="scientific">Aspergillus granulosus</name>
    <dbReference type="NCBI Taxonomy" id="176169"/>
    <lineage>
        <taxon>Eukaryota</taxon>
        <taxon>Fungi</taxon>
        <taxon>Dikarya</taxon>
        <taxon>Ascomycota</taxon>
        <taxon>Pezizomycotina</taxon>
        <taxon>Eurotiomycetes</taxon>
        <taxon>Eurotiomycetidae</taxon>
        <taxon>Eurotiales</taxon>
        <taxon>Aspergillaceae</taxon>
        <taxon>Aspergillus</taxon>
        <taxon>Aspergillus subgen. Nidulantes</taxon>
    </lineage>
</organism>
<dbReference type="InterPro" id="IPR011009">
    <property type="entry name" value="Kinase-like_dom_sf"/>
</dbReference>
<feature type="domain" description="Protein kinase" evidence="13">
    <location>
        <begin position="53"/>
        <end position="362"/>
    </location>
</feature>
<dbReference type="Proteomes" id="UP001610334">
    <property type="component" value="Unassembled WGS sequence"/>
</dbReference>
<dbReference type="Gene3D" id="1.25.40.10">
    <property type="entry name" value="Tetratricopeptide repeat domain"/>
    <property type="match status" value="3"/>
</dbReference>
<evidence type="ECO:0000256" key="6">
    <source>
        <dbReference type="ARBA" id="ARBA00022741"/>
    </source>
</evidence>
<evidence type="ECO:0000256" key="9">
    <source>
        <dbReference type="ARBA" id="ARBA00023054"/>
    </source>
</evidence>
<dbReference type="PROSITE" id="PS00107">
    <property type="entry name" value="PROTEIN_KINASE_ATP"/>
    <property type="match status" value="1"/>
</dbReference>
<dbReference type="CDD" id="cd00180">
    <property type="entry name" value="PKc"/>
    <property type="match status" value="1"/>
</dbReference>
<dbReference type="Pfam" id="PF13424">
    <property type="entry name" value="TPR_12"/>
    <property type="match status" value="5"/>
</dbReference>
<evidence type="ECO:0000256" key="12">
    <source>
        <dbReference type="PROSITE-ProRule" id="PRU10141"/>
    </source>
</evidence>
<comment type="similarity">
    <text evidence="2">Belongs to the kinesin light chain family.</text>
</comment>
<proteinExistence type="inferred from homology"/>
<keyword evidence="4" id="KW-0493">Microtubule</keyword>
<evidence type="ECO:0000256" key="8">
    <source>
        <dbReference type="ARBA" id="ARBA00022840"/>
    </source>
</evidence>
<dbReference type="InterPro" id="IPR008271">
    <property type="entry name" value="Ser/Thr_kinase_AS"/>
</dbReference>
<dbReference type="InterPro" id="IPR000719">
    <property type="entry name" value="Prot_kinase_dom"/>
</dbReference>
<keyword evidence="5" id="KW-0677">Repeat</keyword>
<evidence type="ECO:0000256" key="5">
    <source>
        <dbReference type="ARBA" id="ARBA00022737"/>
    </source>
</evidence>
<keyword evidence="9" id="KW-0175">Coiled coil</keyword>
<evidence type="ECO:0000259" key="13">
    <source>
        <dbReference type="PROSITE" id="PS50011"/>
    </source>
</evidence>
<dbReference type="Gene3D" id="3.30.200.20">
    <property type="entry name" value="Phosphorylase Kinase, domain 1"/>
    <property type="match status" value="1"/>
</dbReference>
<keyword evidence="10" id="KW-0505">Motor protein</keyword>
<dbReference type="PRINTS" id="PR00381">
    <property type="entry name" value="KINESINLIGHT"/>
</dbReference>
<dbReference type="Pfam" id="PF00069">
    <property type="entry name" value="Pkinase"/>
    <property type="match status" value="1"/>
</dbReference>
<dbReference type="SUPFAM" id="SSF56112">
    <property type="entry name" value="Protein kinase-like (PK-like)"/>
    <property type="match status" value="1"/>
</dbReference>
<accession>A0ABR4HAP0</accession>
<keyword evidence="6 12" id="KW-0547">Nucleotide-binding</keyword>
<keyword evidence="15" id="KW-1185">Reference proteome</keyword>
<dbReference type="PANTHER" id="PTHR45783:SF3">
    <property type="entry name" value="KINESIN LIGHT CHAIN"/>
    <property type="match status" value="1"/>
</dbReference>
<dbReference type="EMBL" id="JBFXLT010000053">
    <property type="protein sequence ID" value="KAL2811842.1"/>
    <property type="molecule type" value="Genomic_DNA"/>
</dbReference>
<gene>
    <name evidence="14" type="ORF">BJX63DRAFT_433023</name>
</gene>
<evidence type="ECO:0000256" key="10">
    <source>
        <dbReference type="ARBA" id="ARBA00023175"/>
    </source>
</evidence>
<evidence type="ECO:0000256" key="4">
    <source>
        <dbReference type="ARBA" id="ARBA00022701"/>
    </source>
</evidence>
<dbReference type="PANTHER" id="PTHR45783">
    <property type="entry name" value="KINESIN LIGHT CHAIN"/>
    <property type="match status" value="1"/>
</dbReference>
<keyword evidence="11" id="KW-0206">Cytoskeleton</keyword>
<keyword evidence="8 12" id="KW-0067">ATP-binding</keyword>
<keyword evidence="7" id="KW-0802">TPR repeat</keyword>
<dbReference type="InterPro" id="IPR011990">
    <property type="entry name" value="TPR-like_helical_dom_sf"/>
</dbReference>
<feature type="binding site" evidence="12">
    <location>
        <position position="81"/>
    </location>
    <ligand>
        <name>ATP</name>
        <dbReference type="ChEBI" id="CHEBI:30616"/>
    </ligand>
</feature>
<evidence type="ECO:0000313" key="15">
    <source>
        <dbReference type="Proteomes" id="UP001610334"/>
    </source>
</evidence>